<keyword evidence="8" id="KW-1185">Reference proteome</keyword>
<dbReference type="AlphaFoldDB" id="A0A7K1FLL3"/>
<feature type="compositionally biased region" description="Low complexity" evidence="4">
    <location>
        <begin position="36"/>
        <end position="90"/>
    </location>
</feature>
<evidence type="ECO:0000313" key="8">
    <source>
        <dbReference type="Proteomes" id="UP000460221"/>
    </source>
</evidence>
<dbReference type="InterPro" id="IPR028082">
    <property type="entry name" value="Peripla_BP_I"/>
</dbReference>
<dbReference type="GO" id="GO:0030246">
    <property type="term" value="F:carbohydrate binding"/>
    <property type="evidence" value="ECO:0007669"/>
    <property type="project" value="UniProtKB-ARBA"/>
</dbReference>
<dbReference type="Pfam" id="PF13407">
    <property type="entry name" value="Peripla_BP_4"/>
    <property type="match status" value="1"/>
</dbReference>
<comment type="similarity">
    <text evidence="2">Belongs to the bacterial solute-binding protein 2 family.</text>
</comment>
<dbReference type="SUPFAM" id="SSF53822">
    <property type="entry name" value="Periplasmic binding protein-like I"/>
    <property type="match status" value="1"/>
</dbReference>
<accession>A0A7K1FLL3</accession>
<evidence type="ECO:0000256" key="2">
    <source>
        <dbReference type="ARBA" id="ARBA00007639"/>
    </source>
</evidence>
<comment type="subcellular location">
    <subcellularLocation>
        <location evidence="1">Cell envelope</location>
    </subcellularLocation>
</comment>
<evidence type="ECO:0000256" key="3">
    <source>
        <dbReference type="ARBA" id="ARBA00022729"/>
    </source>
</evidence>
<proteinExistence type="inferred from homology"/>
<dbReference type="PROSITE" id="PS51257">
    <property type="entry name" value="PROKAR_LIPOPROTEIN"/>
    <property type="match status" value="1"/>
</dbReference>
<evidence type="ECO:0000256" key="5">
    <source>
        <dbReference type="SAM" id="SignalP"/>
    </source>
</evidence>
<dbReference type="PANTHER" id="PTHR46847:SF1">
    <property type="entry name" value="D-ALLOSE-BINDING PERIPLASMIC PROTEIN-RELATED"/>
    <property type="match status" value="1"/>
</dbReference>
<feature type="domain" description="Periplasmic binding protein" evidence="6">
    <location>
        <begin position="107"/>
        <end position="365"/>
    </location>
</feature>
<feature type="region of interest" description="Disordered" evidence="4">
    <location>
        <begin position="36"/>
        <end position="98"/>
    </location>
</feature>
<evidence type="ECO:0000313" key="7">
    <source>
        <dbReference type="EMBL" id="MTD14113.1"/>
    </source>
</evidence>
<organism evidence="7 8">
    <name type="scientific">Nakamurella alba</name>
    <dbReference type="NCBI Taxonomy" id="2665158"/>
    <lineage>
        <taxon>Bacteria</taxon>
        <taxon>Bacillati</taxon>
        <taxon>Actinomycetota</taxon>
        <taxon>Actinomycetes</taxon>
        <taxon>Nakamurellales</taxon>
        <taxon>Nakamurellaceae</taxon>
        <taxon>Nakamurella</taxon>
    </lineage>
</organism>
<name>A0A7K1FLL3_9ACTN</name>
<protein>
    <submittedName>
        <fullName evidence="7">Substrate-binding domain-containing protein</fullName>
    </submittedName>
</protein>
<dbReference type="Gene3D" id="3.40.50.2300">
    <property type="match status" value="2"/>
</dbReference>
<evidence type="ECO:0000256" key="4">
    <source>
        <dbReference type="SAM" id="MobiDB-lite"/>
    </source>
</evidence>
<comment type="caution">
    <text evidence="7">The sequence shown here is derived from an EMBL/GenBank/DDBJ whole genome shotgun (WGS) entry which is preliminary data.</text>
</comment>
<dbReference type="InterPro" id="IPR025997">
    <property type="entry name" value="SBP_2_dom"/>
</dbReference>
<evidence type="ECO:0000256" key="1">
    <source>
        <dbReference type="ARBA" id="ARBA00004196"/>
    </source>
</evidence>
<feature type="chain" id="PRO_5029654992" evidence="5">
    <location>
        <begin position="40"/>
        <end position="395"/>
    </location>
</feature>
<dbReference type="EMBL" id="WLYK01000002">
    <property type="protein sequence ID" value="MTD14113.1"/>
    <property type="molecule type" value="Genomic_DNA"/>
</dbReference>
<feature type="signal peptide" evidence="5">
    <location>
        <begin position="1"/>
        <end position="39"/>
    </location>
</feature>
<dbReference type="RefSeq" id="WP_154768140.1">
    <property type="nucleotide sequence ID" value="NZ_WLYK01000002.1"/>
</dbReference>
<reference evidence="7 8" key="1">
    <citation type="submission" date="2019-11" db="EMBL/GenBank/DDBJ databases">
        <authorList>
            <person name="Jiang L.-Q."/>
        </authorList>
    </citation>
    <scope>NUCLEOTIDE SEQUENCE [LARGE SCALE GENOMIC DNA]</scope>
    <source>
        <strain evidence="7 8">YIM 132087</strain>
    </source>
</reference>
<keyword evidence="3 5" id="KW-0732">Signal</keyword>
<dbReference type="Proteomes" id="UP000460221">
    <property type="component" value="Unassembled WGS sequence"/>
</dbReference>
<gene>
    <name evidence="7" type="ORF">GIS00_09165</name>
</gene>
<dbReference type="PANTHER" id="PTHR46847">
    <property type="entry name" value="D-ALLOSE-BINDING PERIPLASMIC PROTEIN-RELATED"/>
    <property type="match status" value="1"/>
</dbReference>
<sequence length="395" mass="39913">MFPIGRPAYRRGERRRTRLIGCAVVVAMLSAACTTGTGADPSTGPGSTGTTSTTATDGTDGTAGPTATTGETTGTTTPTPTTWWSAPGSTVPFRTPDPDSATGVRLGLISSAGSDAFDRAVTDSVIEQADLAGAELTVCDAGADPGLVLDCARRLATQQVDGWIVLRPPGDLRDVLCDAGPQEVPLVVIGSDPLPCQSTAVGADDVRAGRLLGVALGLRARVAAGCRPAAWVLLADPASPGSTAARIAGVLDGWQAQCPGVGITPTVLDAGTQDVAYEAFATVLTGVPADADVIVAAVNDGAALGAVAAIPEGGDDHVVIGAIGADQRAWCAITTDPDWIGDAALFPERYGEVVVPTVLDLLHGESVPERILVDTALLSAGSLRKVYDVQECAGP</sequence>
<evidence type="ECO:0000259" key="6">
    <source>
        <dbReference type="Pfam" id="PF13407"/>
    </source>
</evidence>
<dbReference type="GO" id="GO:0030313">
    <property type="term" value="C:cell envelope"/>
    <property type="evidence" value="ECO:0007669"/>
    <property type="project" value="UniProtKB-SubCell"/>
</dbReference>